<dbReference type="InterPro" id="IPR000504">
    <property type="entry name" value="RRM_dom"/>
</dbReference>
<evidence type="ECO:0000256" key="4">
    <source>
        <dbReference type="SAM" id="MobiDB-lite"/>
    </source>
</evidence>
<dbReference type="InterPro" id="IPR035979">
    <property type="entry name" value="RBD_domain_sf"/>
</dbReference>
<protein>
    <submittedName>
        <fullName evidence="6">RNA metabolism protein</fullName>
    </submittedName>
</protein>
<evidence type="ECO:0000313" key="7">
    <source>
        <dbReference type="Proteomes" id="UP001454036"/>
    </source>
</evidence>
<feature type="region of interest" description="Disordered" evidence="4">
    <location>
        <begin position="239"/>
        <end position="265"/>
    </location>
</feature>
<dbReference type="PANTHER" id="PTHR48032:SF6">
    <property type="entry name" value="RNA-BINDING (RRM_RBD_RNP MOTIFS) FAMILY PROTEIN"/>
    <property type="match status" value="1"/>
</dbReference>
<dbReference type="Gene3D" id="3.30.70.330">
    <property type="match status" value="2"/>
</dbReference>
<evidence type="ECO:0000256" key="1">
    <source>
        <dbReference type="ARBA" id="ARBA00022737"/>
    </source>
</evidence>
<reference evidence="6 7" key="1">
    <citation type="submission" date="2024-01" db="EMBL/GenBank/DDBJ databases">
        <title>The complete chloroplast genome sequence of Lithospermum erythrorhizon: insights into the phylogenetic relationship among Boraginaceae species and the maternal lineages of purple gromwells.</title>
        <authorList>
            <person name="Okada T."/>
            <person name="Watanabe K."/>
        </authorList>
    </citation>
    <scope>NUCLEOTIDE SEQUENCE [LARGE SCALE GENOMIC DNA]</scope>
</reference>
<dbReference type="SUPFAM" id="SSF54928">
    <property type="entry name" value="RNA-binding domain, RBD"/>
    <property type="match status" value="2"/>
</dbReference>
<dbReference type="SMART" id="SM00360">
    <property type="entry name" value="RRM"/>
    <property type="match status" value="2"/>
</dbReference>
<feature type="region of interest" description="Disordered" evidence="4">
    <location>
        <begin position="1"/>
        <end position="56"/>
    </location>
</feature>
<proteinExistence type="predicted"/>
<keyword evidence="1" id="KW-0677">Repeat</keyword>
<dbReference type="EMBL" id="BAABME010003043">
    <property type="protein sequence ID" value="GAA0157177.1"/>
    <property type="molecule type" value="Genomic_DNA"/>
</dbReference>
<dbReference type="Pfam" id="PF00076">
    <property type="entry name" value="RRM_1"/>
    <property type="match status" value="2"/>
</dbReference>
<feature type="domain" description="RRM" evidence="5">
    <location>
        <begin position="160"/>
        <end position="238"/>
    </location>
</feature>
<accession>A0AAV3PZC5</accession>
<gene>
    <name evidence="6" type="ORF">LIER_14498</name>
</gene>
<dbReference type="PANTHER" id="PTHR48032">
    <property type="entry name" value="RNA-BINDING PROTEIN MUSASHI HOMOLOG RBP6"/>
    <property type="match status" value="1"/>
</dbReference>
<dbReference type="GO" id="GO:0006417">
    <property type="term" value="P:regulation of translation"/>
    <property type="evidence" value="ECO:0007669"/>
    <property type="project" value="TreeGrafter"/>
</dbReference>
<evidence type="ECO:0000256" key="2">
    <source>
        <dbReference type="ARBA" id="ARBA00022884"/>
    </source>
</evidence>
<dbReference type="InterPro" id="IPR012677">
    <property type="entry name" value="Nucleotide-bd_a/b_plait_sf"/>
</dbReference>
<feature type="compositionally biased region" description="Basic and acidic residues" evidence="4">
    <location>
        <begin position="43"/>
        <end position="56"/>
    </location>
</feature>
<dbReference type="FunFam" id="3.30.70.330:FF:000051">
    <property type="entry name" value="Heterogeneous nuclear ribonucleoprotein 1"/>
    <property type="match status" value="1"/>
</dbReference>
<dbReference type="AlphaFoldDB" id="A0AAV3PZC5"/>
<organism evidence="6 7">
    <name type="scientific">Lithospermum erythrorhizon</name>
    <name type="common">Purple gromwell</name>
    <name type="synonym">Lithospermum officinale var. erythrorhizon</name>
    <dbReference type="NCBI Taxonomy" id="34254"/>
    <lineage>
        <taxon>Eukaryota</taxon>
        <taxon>Viridiplantae</taxon>
        <taxon>Streptophyta</taxon>
        <taxon>Embryophyta</taxon>
        <taxon>Tracheophyta</taxon>
        <taxon>Spermatophyta</taxon>
        <taxon>Magnoliopsida</taxon>
        <taxon>eudicotyledons</taxon>
        <taxon>Gunneridae</taxon>
        <taxon>Pentapetalae</taxon>
        <taxon>asterids</taxon>
        <taxon>lamiids</taxon>
        <taxon>Boraginales</taxon>
        <taxon>Boraginaceae</taxon>
        <taxon>Boraginoideae</taxon>
        <taxon>Lithospermeae</taxon>
        <taxon>Lithospermum</taxon>
    </lineage>
</organism>
<comment type="caution">
    <text evidence="6">The sequence shown here is derived from an EMBL/GenBank/DDBJ whole genome shotgun (WGS) entry which is preliminary data.</text>
</comment>
<name>A0AAV3PZC5_LITER</name>
<evidence type="ECO:0000259" key="5">
    <source>
        <dbReference type="PROSITE" id="PS50102"/>
    </source>
</evidence>
<evidence type="ECO:0000256" key="3">
    <source>
        <dbReference type="PROSITE-ProRule" id="PRU00176"/>
    </source>
</evidence>
<dbReference type="Proteomes" id="UP001454036">
    <property type="component" value="Unassembled WGS sequence"/>
</dbReference>
<keyword evidence="7" id="KW-1185">Reference proteome</keyword>
<feature type="domain" description="RRM" evidence="5">
    <location>
        <begin position="70"/>
        <end position="146"/>
    </location>
</feature>
<sequence>MDYNGAEPTVDIYGDDGPHNQYEDEEDYPQEMYSAQQQHQNYPRRDYDSNVDDSSARHELKHSIDDSSAGKLFVGGIAWETREEAFTKYFSKYGEISDSVIMMDKFSGRPRGFGFVTFADPEVANRVLQEDHVIDGRTVEVKRTVPRGENMQNRGIIRTKKIFVGGIPLSLTEDDLRDYFSSYGNIVEHQIMIDRNTGRPRGFGFVTFETEDSVERIFSDGRMHELDGKRVEIKRAQPKQAGFDHGQENRMRRGSGSTKSYGSFSGDQPEFGGGYGGKMGRGYGGYNGYGGYGGYPANLTGGGTGFYPGYGGYGYGFGFGGPMYGGGAGYGGGGYGNPAGYGVSGAYGGGKGYGGTGYGGGASASGYGGAKSYGGGGSSGGGVSKGYGNGGGASGRFHPYRK</sequence>
<evidence type="ECO:0000313" key="6">
    <source>
        <dbReference type="EMBL" id="GAA0157177.1"/>
    </source>
</evidence>
<feature type="compositionally biased region" description="Polar residues" evidence="4">
    <location>
        <begin position="255"/>
        <end position="265"/>
    </location>
</feature>
<dbReference type="PROSITE" id="PS50102">
    <property type="entry name" value="RRM"/>
    <property type="match status" value="2"/>
</dbReference>
<dbReference type="GO" id="GO:0003729">
    <property type="term" value="F:mRNA binding"/>
    <property type="evidence" value="ECO:0007669"/>
    <property type="project" value="TreeGrafter"/>
</dbReference>
<keyword evidence="2 3" id="KW-0694">RNA-binding</keyword>